<keyword evidence="3" id="KW-0808">Transferase</keyword>
<dbReference type="PROSITE" id="PS00108">
    <property type="entry name" value="PROTEIN_KINASE_ST"/>
    <property type="match status" value="1"/>
</dbReference>
<dbReference type="GO" id="GO:0005634">
    <property type="term" value="C:nucleus"/>
    <property type="evidence" value="ECO:0007669"/>
    <property type="project" value="TreeGrafter"/>
</dbReference>
<evidence type="ECO:0000256" key="7">
    <source>
        <dbReference type="ARBA" id="ARBA00037982"/>
    </source>
</evidence>
<dbReference type="SMART" id="SM00220">
    <property type="entry name" value="S_TKc"/>
    <property type="match status" value="1"/>
</dbReference>
<comment type="similarity">
    <text evidence="7">Belongs to the protein kinase superfamily. Ser/Thr protein kinase family. GCN2 subfamily.</text>
</comment>
<dbReference type="GO" id="GO:0005524">
    <property type="term" value="F:ATP binding"/>
    <property type="evidence" value="ECO:0007669"/>
    <property type="project" value="UniProtKB-KW"/>
</dbReference>
<sequence>MNSSHLSSKSHSDIDNNLSALHTSGSASLVPNFFEPNRIVRSRRNTFPYGEFDDSQPSSVPICSVQPTVGSSSIDSHCELVPYSKEWTVIMRSENAGQLVLYNTTNRRVSVRRLPQNNPNQALSSPHMCALCRRPLPTATTTPGSEFMHRNYFRLLENSENVLNGQSTSAFVQPPNSAQSFSPYPSTSSFSEPIIEDISSLSESSFNQGYYQRFFIEERKLGRGSRGSVFLCKHVLDSVHLGEYAIKKVAVGDNHAWLVKMLREVHLLERLHHPNIIDYKHAWLEHHQLTNFGPPVPCLFILMERANGGNLEEFIDVQPSTFSIQKDSNEYPTKKERLLRTRRMWHTGHLNEQPTLDSPLPSKRFLDLREICSLFMDICEGLAHLHKQGIIHRDLKPSNLLLQYDDPNDLSGMPRVLISDFGECEIVDQLTERDRTGATGTLEFMAPELITVDARGHYLKEYSQKSDMWSLGMVLYYLCYSRLPYHQIDDVDLLKQEIMRFKDVSFPDNGVTSNLRISSQLRSLIKCLLSRNAKSRPSCDEILKSVGDMRSTFVTEETIDVTTDPFKVTPILDNSSSANSSQLEPEKLSRIPSNNSTIASNLETSSESTDDNEINGTKLRRRRINVETTNGISPTPDIINATVEVVEQGSSINGSLHENSTADAGWWKLIKLAIVISKIITCLTPCSPYLPSLWVFYPILIFAILDLLSKRRSISIILVK</sequence>
<name>A0A8H4EU64_GIGMA</name>
<accession>A0A8H4EU64</accession>
<keyword evidence="13" id="KW-1185">Reference proteome</keyword>
<dbReference type="Proteomes" id="UP000439903">
    <property type="component" value="Unassembled WGS sequence"/>
</dbReference>
<dbReference type="Pfam" id="PF00069">
    <property type="entry name" value="Pkinase"/>
    <property type="match status" value="1"/>
</dbReference>
<comment type="catalytic activity">
    <reaction evidence="9">
        <text>L-seryl-[protein] + ATP = O-phospho-L-seryl-[protein] + ADP + H(+)</text>
        <dbReference type="Rhea" id="RHEA:17989"/>
        <dbReference type="Rhea" id="RHEA-COMP:9863"/>
        <dbReference type="Rhea" id="RHEA-COMP:11604"/>
        <dbReference type="ChEBI" id="CHEBI:15378"/>
        <dbReference type="ChEBI" id="CHEBI:29999"/>
        <dbReference type="ChEBI" id="CHEBI:30616"/>
        <dbReference type="ChEBI" id="CHEBI:83421"/>
        <dbReference type="ChEBI" id="CHEBI:456216"/>
        <dbReference type="EC" id="2.7.11.1"/>
    </reaction>
</comment>
<evidence type="ECO:0000256" key="6">
    <source>
        <dbReference type="ARBA" id="ARBA00022840"/>
    </source>
</evidence>
<evidence type="ECO:0000313" key="13">
    <source>
        <dbReference type="Proteomes" id="UP000439903"/>
    </source>
</evidence>
<feature type="compositionally biased region" description="Polar residues" evidence="10">
    <location>
        <begin position="572"/>
        <end position="583"/>
    </location>
</feature>
<dbReference type="Gene3D" id="1.10.510.10">
    <property type="entry name" value="Transferase(Phosphotransferase) domain 1"/>
    <property type="match status" value="1"/>
</dbReference>
<keyword evidence="4" id="KW-0547">Nucleotide-binding</keyword>
<dbReference type="Gene3D" id="3.30.200.20">
    <property type="entry name" value="Phosphorylase Kinase, domain 1"/>
    <property type="match status" value="1"/>
</dbReference>
<evidence type="ECO:0000256" key="9">
    <source>
        <dbReference type="ARBA" id="ARBA00048679"/>
    </source>
</evidence>
<evidence type="ECO:0000259" key="11">
    <source>
        <dbReference type="PROSITE" id="PS50011"/>
    </source>
</evidence>
<dbReference type="PROSITE" id="PS50011">
    <property type="entry name" value="PROTEIN_KINASE_DOM"/>
    <property type="match status" value="1"/>
</dbReference>
<dbReference type="EC" id="2.7.11.1" evidence="1"/>
<dbReference type="GO" id="GO:0004674">
    <property type="term" value="F:protein serine/threonine kinase activity"/>
    <property type="evidence" value="ECO:0007669"/>
    <property type="project" value="UniProtKB-KW"/>
</dbReference>
<evidence type="ECO:0000256" key="2">
    <source>
        <dbReference type="ARBA" id="ARBA00022527"/>
    </source>
</evidence>
<gene>
    <name evidence="12" type="ORF">F8M41_018679</name>
</gene>
<dbReference type="FunFam" id="3.30.200.20:FF:000306">
    <property type="entry name" value="IKS protein kinase"/>
    <property type="match status" value="1"/>
</dbReference>
<keyword evidence="2" id="KW-0723">Serine/threonine-protein kinase</keyword>
<dbReference type="PANTHER" id="PTHR11042">
    <property type="entry name" value="EUKARYOTIC TRANSLATION INITIATION FACTOR 2-ALPHA KINASE EIF2-ALPHA KINASE -RELATED"/>
    <property type="match status" value="1"/>
</dbReference>
<evidence type="ECO:0000256" key="1">
    <source>
        <dbReference type="ARBA" id="ARBA00012513"/>
    </source>
</evidence>
<feature type="compositionally biased region" description="Polar residues" evidence="10">
    <location>
        <begin position="591"/>
        <end position="607"/>
    </location>
</feature>
<dbReference type="OrthoDB" id="1405469at2759"/>
<dbReference type="InterPro" id="IPR008271">
    <property type="entry name" value="Ser/Thr_kinase_AS"/>
</dbReference>
<keyword evidence="5 12" id="KW-0418">Kinase</keyword>
<reference evidence="12 13" key="1">
    <citation type="journal article" date="2019" name="Environ. Microbiol.">
        <title>At the nexus of three kingdoms: the genome of the mycorrhizal fungus Gigaspora margarita provides insights into plant, endobacterial and fungal interactions.</title>
        <authorList>
            <person name="Venice F."/>
            <person name="Ghignone S."/>
            <person name="Salvioli di Fossalunga A."/>
            <person name="Amselem J."/>
            <person name="Novero M."/>
            <person name="Xianan X."/>
            <person name="Sedzielewska Toro K."/>
            <person name="Morin E."/>
            <person name="Lipzen A."/>
            <person name="Grigoriev I.V."/>
            <person name="Henrissat B."/>
            <person name="Martin F.M."/>
            <person name="Bonfante P."/>
        </authorList>
    </citation>
    <scope>NUCLEOTIDE SEQUENCE [LARGE SCALE GENOMIC DNA]</scope>
    <source>
        <strain evidence="12 13">BEG34</strain>
    </source>
</reference>
<dbReference type="AlphaFoldDB" id="A0A8H4EU64"/>
<organism evidence="12 13">
    <name type="scientific">Gigaspora margarita</name>
    <dbReference type="NCBI Taxonomy" id="4874"/>
    <lineage>
        <taxon>Eukaryota</taxon>
        <taxon>Fungi</taxon>
        <taxon>Fungi incertae sedis</taxon>
        <taxon>Mucoromycota</taxon>
        <taxon>Glomeromycotina</taxon>
        <taxon>Glomeromycetes</taxon>
        <taxon>Diversisporales</taxon>
        <taxon>Gigasporaceae</taxon>
        <taxon>Gigaspora</taxon>
    </lineage>
</organism>
<dbReference type="SUPFAM" id="SSF56112">
    <property type="entry name" value="Protein kinase-like (PK-like)"/>
    <property type="match status" value="1"/>
</dbReference>
<feature type="domain" description="Protein kinase" evidence="11">
    <location>
        <begin position="215"/>
        <end position="554"/>
    </location>
</feature>
<proteinExistence type="inferred from homology"/>
<comment type="catalytic activity">
    <reaction evidence="8">
        <text>L-threonyl-[protein] + ATP = O-phospho-L-threonyl-[protein] + ADP + H(+)</text>
        <dbReference type="Rhea" id="RHEA:46608"/>
        <dbReference type="Rhea" id="RHEA-COMP:11060"/>
        <dbReference type="Rhea" id="RHEA-COMP:11605"/>
        <dbReference type="ChEBI" id="CHEBI:15378"/>
        <dbReference type="ChEBI" id="CHEBI:30013"/>
        <dbReference type="ChEBI" id="CHEBI:30616"/>
        <dbReference type="ChEBI" id="CHEBI:61977"/>
        <dbReference type="ChEBI" id="CHEBI:456216"/>
        <dbReference type="EC" id="2.7.11.1"/>
    </reaction>
</comment>
<evidence type="ECO:0000256" key="5">
    <source>
        <dbReference type="ARBA" id="ARBA00022777"/>
    </source>
</evidence>
<feature type="region of interest" description="Disordered" evidence="10">
    <location>
        <begin position="572"/>
        <end position="614"/>
    </location>
</feature>
<dbReference type="InterPro" id="IPR011009">
    <property type="entry name" value="Kinase-like_dom_sf"/>
</dbReference>
<comment type="caution">
    <text evidence="12">The sequence shown here is derived from an EMBL/GenBank/DDBJ whole genome shotgun (WGS) entry which is preliminary data.</text>
</comment>
<evidence type="ECO:0000256" key="8">
    <source>
        <dbReference type="ARBA" id="ARBA00047899"/>
    </source>
</evidence>
<keyword evidence="6" id="KW-0067">ATP-binding</keyword>
<evidence type="ECO:0000256" key="3">
    <source>
        <dbReference type="ARBA" id="ARBA00022679"/>
    </source>
</evidence>
<protein>
    <recommendedName>
        <fullName evidence="1">non-specific serine/threonine protein kinase</fullName>
        <ecNumber evidence="1">2.7.11.1</ecNumber>
    </recommendedName>
</protein>
<dbReference type="GO" id="GO:0005737">
    <property type="term" value="C:cytoplasm"/>
    <property type="evidence" value="ECO:0007669"/>
    <property type="project" value="TreeGrafter"/>
</dbReference>
<evidence type="ECO:0000256" key="4">
    <source>
        <dbReference type="ARBA" id="ARBA00022741"/>
    </source>
</evidence>
<evidence type="ECO:0000256" key="10">
    <source>
        <dbReference type="SAM" id="MobiDB-lite"/>
    </source>
</evidence>
<dbReference type="EMBL" id="WTPW01000047">
    <property type="protein sequence ID" value="KAF0554770.1"/>
    <property type="molecule type" value="Genomic_DNA"/>
</dbReference>
<dbReference type="InterPro" id="IPR000719">
    <property type="entry name" value="Prot_kinase_dom"/>
</dbReference>
<dbReference type="InterPro" id="IPR050339">
    <property type="entry name" value="CC_SR_Kinase"/>
</dbReference>
<dbReference type="PANTHER" id="PTHR11042:SF138">
    <property type="entry name" value="SERINE_THREONINE-PROTEIN KINASE IKS1-RELATED"/>
    <property type="match status" value="1"/>
</dbReference>
<evidence type="ECO:0000313" key="12">
    <source>
        <dbReference type="EMBL" id="KAF0554770.1"/>
    </source>
</evidence>